<comment type="caution">
    <text evidence="4">The sequence shown here is derived from an EMBL/GenBank/DDBJ whole genome shotgun (WGS) entry which is preliminary data.</text>
</comment>
<name>A0ABV7ZZ85_9GAMM</name>
<keyword evidence="3" id="KW-0812">Transmembrane</keyword>
<protein>
    <recommendedName>
        <fullName evidence="6">Polysaccharide chain length determinant N-terminal domain-containing protein</fullName>
    </recommendedName>
</protein>
<feature type="coiled-coil region" evidence="1">
    <location>
        <begin position="378"/>
        <end position="405"/>
    </location>
</feature>
<dbReference type="RefSeq" id="WP_380695233.1">
    <property type="nucleotide sequence ID" value="NZ_JBHRYR010000003.1"/>
</dbReference>
<proteinExistence type="predicted"/>
<feature type="compositionally biased region" description="Low complexity" evidence="2">
    <location>
        <begin position="338"/>
        <end position="353"/>
    </location>
</feature>
<feature type="transmembrane region" description="Helical" evidence="3">
    <location>
        <begin position="37"/>
        <end position="57"/>
    </location>
</feature>
<keyword evidence="5" id="KW-1185">Reference proteome</keyword>
<evidence type="ECO:0008006" key="6">
    <source>
        <dbReference type="Google" id="ProtNLM"/>
    </source>
</evidence>
<evidence type="ECO:0000256" key="3">
    <source>
        <dbReference type="SAM" id="Phobius"/>
    </source>
</evidence>
<dbReference type="EMBL" id="JBHRYR010000003">
    <property type="protein sequence ID" value="MFC3852737.1"/>
    <property type="molecule type" value="Genomic_DNA"/>
</dbReference>
<keyword evidence="3" id="KW-1133">Transmembrane helix</keyword>
<accession>A0ABV7ZZ85</accession>
<keyword evidence="3" id="KW-0472">Membrane</keyword>
<keyword evidence="1" id="KW-0175">Coiled coil</keyword>
<sequence length="517" mass="58182">MTDQSITSNPRHSHDVRDDEIDIGELISSVWATKWRVLVSVTVVATLFVVLQAVSFLRDSSTVRYSQEFDLTFEGLSDGEFPDGSEFVLSDIISPTVLTRVYNRNNLEQQDMSLDQFRRAFTIEPFSPEYFLIQQRYRAEADSQNLSAAELQALQDRLTEELSLANSGGVRISMSLPEQTAISETLASKLLLDVASVWADRAINERGVLKLNIPIYSERIFDEQRFENLDYLLGIELLLENISLITGNVEALKEVPGSTSIVDDETGYNLEDLEKAIMDVADYDLRQLIDPVKELGLTRNEAVVRLYYTRRLQELELQLNLWEQRAEVTRSVMQQFAQDSSQSQPGSNGQGQGSLQLGDGFLDRLLEVSRQGSDVEFRQSLTELVLEYENEALDINQEMAEIQLTLNAISNTGANSENELRELYIQEVQEKLPSVLNTLRDYTRVVGRLHERLGEQLTGNISQLIIPQGGSFNIATPSILPQRTLLILVALMVVTGFAAMVISLIADMMKRRKMAGA</sequence>
<dbReference type="Proteomes" id="UP001595617">
    <property type="component" value="Unassembled WGS sequence"/>
</dbReference>
<feature type="transmembrane region" description="Helical" evidence="3">
    <location>
        <begin position="485"/>
        <end position="506"/>
    </location>
</feature>
<evidence type="ECO:0000313" key="5">
    <source>
        <dbReference type="Proteomes" id="UP001595617"/>
    </source>
</evidence>
<gene>
    <name evidence="4" type="ORF">ACFOOG_07825</name>
</gene>
<evidence type="ECO:0000256" key="2">
    <source>
        <dbReference type="SAM" id="MobiDB-lite"/>
    </source>
</evidence>
<evidence type="ECO:0000256" key="1">
    <source>
        <dbReference type="SAM" id="Coils"/>
    </source>
</evidence>
<feature type="region of interest" description="Disordered" evidence="2">
    <location>
        <begin position="333"/>
        <end position="353"/>
    </location>
</feature>
<reference evidence="5" key="1">
    <citation type="journal article" date="2019" name="Int. J. Syst. Evol. Microbiol.">
        <title>The Global Catalogue of Microorganisms (GCM) 10K type strain sequencing project: providing services to taxonomists for standard genome sequencing and annotation.</title>
        <authorList>
            <consortium name="The Broad Institute Genomics Platform"/>
            <consortium name="The Broad Institute Genome Sequencing Center for Infectious Disease"/>
            <person name="Wu L."/>
            <person name="Ma J."/>
        </authorList>
    </citation>
    <scope>NUCLEOTIDE SEQUENCE [LARGE SCALE GENOMIC DNA]</scope>
    <source>
        <strain evidence="5">IBRC 10765</strain>
    </source>
</reference>
<organism evidence="4 5">
    <name type="scientific">Saccharospirillum mangrovi</name>
    <dbReference type="NCBI Taxonomy" id="2161747"/>
    <lineage>
        <taxon>Bacteria</taxon>
        <taxon>Pseudomonadati</taxon>
        <taxon>Pseudomonadota</taxon>
        <taxon>Gammaproteobacteria</taxon>
        <taxon>Oceanospirillales</taxon>
        <taxon>Saccharospirillaceae</taxon>
        <taxon>Saccharospirillum</taxon>
    </lineage>
</organism>
<evidence type="ECO:0000313" key="4">
    <source>
        <dbReference type="EMBL" id="MFC3852737.1"/>
    </source>
</evidence>